<proteinExistence type="inferred from homology"/>
<dbReference type="Proteomes" id="UP000663879">
    <property type="component" value="Unassembled WGS sequence"/>
</dbReference>
<keyword evidence="3 10" id="KW-0813">Transport</keyword>
<evidence type="ECO:0000256" key="4">
    <source>
        <dbReference type="ARBA" id="ARBA00022547"/>
    </source>
</evidence>
<accession>A0A814N6C8</accession>
<keyword evidence="4" id="KW-0138">CF(0)</keyword>
<evidence type="ECO:0000256" key="2">
    <source>
        <dbReference type="ARBA" id="ARBA00006842"/>
    </source>
</evidence>
<dbReference type="Gene3D" id="6.10.280.70">
    <property type="match status" value="1"/>
</dbReference>
<comment type="caution">
    <text evidence="11">The sequence shown here is derived from an EMBL/GenBank/DDBJ whole genome shotgun (WGS) entry which is preliminary data.</text>
</comment>
<keyword evidence="8 10" id="KW-0496">Mitochondrion</keyword>
<dbReference type="GO" id="GO:0005743">
    <property type="term" value="C:mitochondrial inner membrane"/>
    <property type="evidence" value="ECO:0007669"/>
    <property type="project" value="UniProtKB-SubCell"/>
</dbReference>
<keyword evidence="5 10" id="KW-0375">Hydrogen ion transport</keyword>
<dbReference type="PIRSF" id="PIRSF005514">
    <property type="entry name" value="ATPase_F0_D_mt"/>
    <property type="match status" value="1"/>
</dbReference>
<evidence type="ECO:0000256" key="6">
    <source>
        <dbReference type="ARBA" id="ARBA00022792"/>
    </source>
</evidence>
<comment type="subcellular location">
    <subcellularLocation>
        <location evidence="1 10">Mitochondrion inner membrane</location>
    </subcellularLocation>
</comment>
<dbReference type="GO" id="GO:0015078">
    <property type="term" value="F:proton transmembrane transporter activity"/>
    <property type="evidence" value="ECO:0007669"/>
    <property type="project" value="InterPro"/>
</dbReference>
<evidence type="ECO:0000256" key="1">
    <source>
        <dbReference type="ARBA" id="ARBA00004273"/>
    </source>
</evidence>
<comment type="similarity">
    <text evidence="2 10">Belongs to the ATPase d subunit family.</text>
</comment>
<comment type="function">
    <text evidence="10">Mitochondrial membrane ATP synthase (F(1)F(0) ATP synthase or Complex V) produces ATP from ADP in the presence of a proton gradient across the membrane which is generated by electron transport complexes of the respiratory chain. F-type ATPases consist of two structural domains, F(1) - containing the extramembraneous catalytic core, and F(0) - containing the membrane proton channel, linked together by a central stalk and a peripheral stalk. During catalysis, ATP synthesis in the catalytic domain of F(1) is coupled via a rotary mechanism of the central stalk subunits to proton translocation.</text>
</comment>
<evidence type="ECO:0000256" key="9">
    <source>
        <dbReference type="ARBA" id="ARBA00023136"/>
    </source>
</evidence>
<dbReference type="InterPro" id="IPR036228">
    <property type="entry name" value="ATP_synth_F0_dsu_sf_mt"/>
</dbReference>
<dbReference type="GO" id="GO:0045259">
    <property type="term" value="C:proton-transporting ATP synthase complex"/>
    <property type="evidence" value="ECO:0007669"/>
    <property type="project" value="UniProtKB-KW"/>
</dbReference>
<dbReference type="OrthoDB" id="35799at2759"/>
<dbReference type="EMBL" id="CAJNOC010006961">
    <property type="protein sequence ID" value="CAF1089195.1"/>
    <property type="molecule type" value="Genomic_DNA"/>
</dbReference>
<keyword evidence="7 10" id="KW-0406">Ion transport</keyword>
<dbReference type="GO" id="GO:0015986">
    <property type="term" value="P:proton motive force-driven ATP synthesis"/>
    <property type="evidence" value="ECO:0007669"/>
    <property type="project" value="UniProtKB-UniRule"/>
</dbReference>
<dbReference type="InterPro" id="IPR008689">
    <property type="entry name" value="ATP_synth_F0_dsu_mt"/>
</dbReference>
<keyword evidence="12" id="KW-1185">Reference proteome</keyword>
<dbReference type="PANTHER" id="PTHR12700">
    <property type="entry name" value="ATP SYNTHASE SUBUNIT D, MITOCHONDRIAL"/>
    <property type="match status" value="1"/>
</dbReference>
<organism evidence="11 12">
    <name type="scientific">Brachionus calyciflorus</name>
    <dbReference type="NCBI Taxonomy" id="104777"/>
    <lineage>
        <taxon>Eukaryota</taxon>
        <taxon>Metazoa</taxon>
        <taxon>Spiralia</taxon>
        <taxon>Gnathifera</taxon>
        <taxon>Rotifera</taxon>
        <taxon>Eurotatoria</taxon>
        <taxon>Monogononta</taxon>
        <taxon>Pseudotrocha</taxon>
        <taxon>Ploima</taxon>
        <taxon>Brachionidae</taxon>
        <taxon>Brachionus</taxon>
    </lineage>
</organism>
<sequence length="173" mass="20284">MAARRLSKSTIDWTKLQKALPQDQQVIYNNLLAKSYQYTSRIASLPENLPKIDFEAYRKQLANPSAIEKLEKGYLALQVPFPKDNENVLSKINQSEKEEHARLAEFLKQIHQTIEALKSEKFKLTNIPPLEEMTMELEAYYFPEKRDVYKSIVEEEDPYAKILEDKKKGHHHH</sequence>
<name>A0A814N6C8_9BILA</name>
<evidence type="ECO:0000256" key="3">
    <source>
        <dbReference type="ARBA" id="ARBA00022448"/>
    </source>
</evidence>
<keyword evidence="9 10" id="KW-0472">Membrane</keyword>
<evidence type="ECO:0000256" key="10">
    <source>
        <dbReference type="PIRNR" id="PIRNR005514"/>
    </source>
</evidence>
<gene>
    <name evidence="11" type="ORF">OXX778_LOCUS20582</name>
</gene>
<keyword evidence="6 10" id="KW-0999">Mitochondrion inner membrane</keyword>
<protein>
    <recommendedName>
        <fullName evidence="10">ATP synthase subunit d, mitochondrial</fullName>
    </recommendedName>
</protein>
<reference evidence="11" key="1">
    <citation type="submission" date="2021-02" db="EMBL/GenBank/DDBJ databases">
        <authorList>
            <person name="Nowell W R."/>
        </authorList>
    </citation>
    <scope>NUCLEOTIDE SEQUENCE</scope>
    <source>
        <strain evidence="11">Ploen Becks lab</strain>
    </source>
</reference>
<dbReference type="AlphaFoldDB" id="A0A814N6C8"/>
<evidence type="ECO:0000256" key="5">
    <source>
        <dbReference type="ARBA" id="ARBA00022781"/>
    </source>
</evidence>
<evidence type="ECO:0000313" key="12">
    <source>
        <dbReference type="Proteomes" id="UP000663879"/>
    </source>
</evidence>
<evidence type="ECO:0000256" key="7">
    <source>
        <dbReference type="ARBA" id="ARBA00023065"/>
    </source>
</evidence>
<evidence type="ECO:0000256" key="8">
    <source>
        <dbReference type="ARBA" id="ARBA00023128"/>
    </source>
</evidence>
<dbReference type="Pfam" id="PF05873">
    <property type="entry name" value="Mt_ATP-synt_D"/>
    <property type="match status" value="1"/>
</dbReference>
<evidence type="ECO:0000313" key="11">
    <source>
        <dbReference type="EMBL" id="CAF1089195.1"/>
    </source>
</evidence>
<dbReference type="SUPFAM" id="SSF161065">
    <property type="entry name" value="ATP synthase D chain-like"/>
    <property type="match status" value="1"/>
</dbReference>